<dbReference type="AlphaFoldDB" id="A0A232LPM4"/>
<accession>A0A232LPM4</accession>
<protein>
    <submittedName>
        <fullName evidence="1">Uncharacterized protein</fullName>
    </submittedName>
</protein>
<comment type="caution">
    <text evidence="1">The sequence shown here is derived from an EMBL/GenBank/DDBJ whole genome shotgun (WGS) entry which is preliminary data.</text>
</comment>
<proteinExistence type="predicted"/>
<keyword evidence="2" id="KW-1185">Reference proteome</keyword>
<evidence type="ECO:0000313" key="2">
    <source>
        <dbReference type="Proteomes" id="UP000243515"/>
    </source>
</evidence>
<dbReference type="EMBL" id="NPHW01006138">
    <property type="protein sequence ID" value="OXV06095.1"/>
    <property type="molecule type" value="Genomic_DNA"/>
</dbReference>
<dbReference type="OrthoDB" id="5391496at2759"/>
<evidence type="ECO:0000313" key="1">
    <source>
        <dbReference type="EMBL" id="OXV06095.1"/>
    </source>
</evidence>
<gene>
    <name evidence="1" type="ORF">Egran_06137</name>
</gene>
<organism evidence="1 2">
    <name type="scientific">Elaphomyces granulatus</name>
    <dbReference type="NCBI Taxonomy" id="519963"/>
    <lineage>
        <taxon>Eukaryota</taxon>
        <taxon>Fungi</taxon>
        <taxon>Dikarya</taxon>
        <taxon>Ascomycota</taxon>
        <taxon>Pezizomycotina</taxon>
        <taxon>Eurotiomycetes</taxon>
        <taxon>Eurotiomycetidae</taxon>
        <taxon>Eurotiales</taxon>
        <taxon>Elaphomycetaceae</taxon>
        <taxon>Elaphomyces</taxon>
    </lineage>
</organism>
<sequence>MVAPAKIHFSDSTADFLNYILDDSDAYTTVLIVCSTRDFFLEQLSACTRNHPQRTSPAQDKYEHGPNLDLPPHPTQHTCSLLAKTIGLIAQSQRVKLVFCPTVAHLRAYLSVLLTDMQQWMKLDNSRYFQKMLAILDLVALHCNTIEFSAQGLSRTLASAVEAASKQDASLVLSECAHTIASCPEHGEGLWHMHVPLLSDALRIGDDGRSTWTGRGIPIKRIAQRWFRFEREDARQ</sequence>
<name>A0A232LPM4_9EURO</name>
<dbReference type="Proteomes" id="UP000243515">
    <property type="component" value="Unassembled WGS sequence"/>
</dbReference>
<reference evidence="1 2" key="1">
    <citation type="journal article" date="2015" name="Environ. Microbiol.">
        <title>Metagenome sequence of Elaphomyces granulatus from sporocarp tissue reveals Ascomycota ectomycorrhizal fingerprints of genome expansion and a Proteobacteria-rich microbiome.</title>
        <authorList>
            <person name="Quandt C.A."/>
            <person name="Kohler A."/>
            <person name="Hesse C.N."/>
            <person name="Sharpton T.J."/>
            <person name="Martin F."/>
            <person name="Spatafora J.W."/>
        </authorList>
    </citation>
    <scope>NUCLEOTIDE SEQUENCE [LARGE SCALE GENOMIC DNA]</scope>
    <source>
        <strain evidence="1 2">OSC145934</strain>
    </source>
</reference>